<evidence type="ECO:0000313" key="1">
    <source>
        <dbReference type="EMBL" id="GBO12211.1"/>
    </source>
</evidence>
<reference evidence="1 2" key="1">
    <citation type="journal article" date="2019" name="Sci. Rep.">
        <title>Orb-weaving spider Araneus ventricosus genome elucidates the spidroin gene catalogue.</title>
        <authorList>
            <person name="Kono N."/>
            <person name="Nakamura H."/>
            <person name="Ohtoshi R."/>
            <person name="Moran D.A.P."/>
            <person name="Shinohara A."/>
            <person name="Yoshida Y."/>
            <person name="Fujiwara M."/>
            <person name="Mori M."/>
            <person name="Tomita M."/>
            <person name="Arakawa K."/>
        </authorList>
    </citation>
    <scope>NUCLEOTIDE SEQUENCE [LARGE SCALE GENOMIC DNA]</scope>
</reference>
<dbReference type="Proteomes" id="UP000499080">
    <property type="component" value="Unassembled WGS sequence"/>
</dbReference>
<proteinExistence type="predicted"/>
<comment type="caution">
    <text evidence="1">The sequence shown here is derived from an EMBL/GenBank/DDBJ whole genome shotgun (WGS) entry which is preliminary data.</text>
</comment>
<sequence>MGDVQETTVDVEGGKWDMSKRPPYIWREGNERLSKRHRRCGGREMGDVQEITLYVEGGKDEILVSPIFQNLFFFTKNETENHPLVKNSCKRLNPRVNNMSKYFLFHQK</sequence>
<gene>
    <name evidence="1" type="ORF">AVEN_193535_1</name>
</gene>
<organism evidence="1 2">
    <name type="scientific">Araneus ventricosus</name>
    <name type="common">Orbweaver spider</name>
    <name type="synonym">Epeira ventricosa</name>
    <dbReference type="NCBI Taxonomy" id="182803"/>
    <lineage>
        <taxon>Eukaryota</taxon>
        <taxon>Metazoa</taxon>
        <taxon>Ecdysozoa</taxon>
        <taxon>Arthropoda</taxon>
        <taxon>Chelicerata</taxon>
        <taxon>Arachnida</taxon>
        <taxon>Araneae</taxon>
        <taxon>Araneomorphae</taxon>
        <taxon>Entelegynae</taxon>
        <taxon>Araneoidea</taxon>
        <taxon>Araneidae</taxon>
        <taxon>Araneus</taxon>
    </lineage>
</organism>
<dbReference type="EMBL" id="BGPR01036832">
    <property type="protein sequence ID" value="GBO12211.1"/>
    <property type="molecule type" value="Genomic_DNA"/>
</dbReference>
<protein>
    <submittedName>
        <fullName evidence="1">Uncharacterized protein</fullName>
    </submittedName>
</protein>
<evidence type="ECO:0000313" key="2">
    <source>
        <dbReference type="Proteomes" id="UP000499080"/>
    </source>
</evidence>
<dbReference type="AlphaFoldDB" id="A0A4Y2UJ95"/>
<keyword evidence="2" id="KW-1185">Reference proteome</keyword>
<accession>A0A4Y2UJ95</accession>
<name>A0A4Y2UJ95_ARAVE</name>